<reference evidence="1" key="2">
    <citation type="submission" date="2017-06" db="EMBL/GenBank/DDBJ databases">
        <title>WGS assembly of Brachypodium distachyon.</title>
        <authorList>
            <consortium name="The International Brachypodium Initiative"/>
            <person name="Lucas S."/>
            <person name="Harmon-Smith M."/>
            <person name="Lail K."/>
            <person name="Tice H."/>
            <person name="Grimwood J."/>
            <person name="Bruce D."/>
            <person name="Barry K."/>
            <person name="Shu S."/>
            <person name="Lindquist E."/>
            <person name="Wang M."/>
            <person name="Pitluck S."/>
            <person name="Vogel J.P."/>
            <person name="Garvin D.F."/>
            <person name="Mockler T.C."/>
            <person name="Schmutz J."/>
            <person name="Rokhsar D."/>
            <person name="Bevan M.W."/>
        </authorList>
    </citation>
    <scope>NUCLEOTIDE SEQUENCE</scope>
    <source>
        <strain evidence="1">Bd21</strain>
    </source>
</reference>
<keyword evidence="3" id="KW-1185">Reference proteome</keyword>
<sequence length="82" mass="9268">MVQLISSKVCPESCTSFEGQWTRFKRVTSQTVYKTGSVIFSQLTRCGKHSNSNISNIPKYFKHSVVYTTTTKRISGPIICIM</sequence>
<evidence type="ECO:0000313" key="1">
    <source>
        <dbReference type="EMBL" id="PNT73342.1"/>
    </source>
</evidence>
<dbReference type="EMBL" id="CM000881">
    <property type="protein sequence ID" value="PNT73342.1"/>
    <property type="molecule type" value="Genomic_DNA"/>
</dbReference>
<reference evidence="1 2" key="1">
    <citation type="journal article" date="2010" name="Nature">
        <title>Genome sequencing and analysis of the model grass Brachypodium distachyon.</title>
        <authorList>
            <consortium name="International Brachypodium Initiative"/>
        </authorList>
    </citation>
    <scope>NUCLEOTIDE SEQUENCE [LARGE SCALE GENOMIC DNA]</scope>
    <source>
        <strain evidence="1 2">Bd21</strain>
    </source>
</reference>
<evidence type="ECO:0000313" key="2">
    <source>
        <dbReference type="EnsemblPlants" id="PNT73342"/>
    </source>
</evidence>
<dbReference type="Gramene" id="PNT73342">
    <property type="protein sequence ID" value="PNT73342"/>
    <property type="gene ID" value="BRADI_2g57235v3"/>
</dbReference>
<organism evidence="1">
    <name type="scientific">Brachypodium distachyon</name>
    <name type="common">Purple false brome</name>
    <name type="synonym">Trachynia distachya</name>
    <dbReference type="NCBI Taxonomy" id="15368"/>
    <lineage>
        <taxon>Eukaryota</taxon>
        <taxon>Viridiplantae</taxon>
        <taxon>Streptophyta</taxon>
        <taxon>Embryophyta</taxon>
        <taxon>Tracheophyta</taxon>
        <taxon>Spermatophyta</taxon>
        <taxon>Magnoliopsida</taxon>
        <taxon>Liliopsida</taxon>
        <taxon>Poales</taxon>
        <taxon>Poaceae</taxon>
        <taxon>BOP clade</taxon>
        <taxon>Pooideae</taxon>
        <taxon>Stipodae</taxon>
        <taxon>Brachypodieae</taxon>
        <taxon>Brachypodium</taxon>
    </lineage>
</organism>
<protein>
    <submittedName>
        <fullName evidence="1 2">Uncharacterized protein</fullName>
    </submittedName>
</protein>
<name>A0A2K2DGD8_BRADI</name>
<gene>
    <name evidence="1" type="ORF">BRADI_2g57235v3</name>
</gene>
<dbReference type="AlphaFoldDB" id="A0A2K2DGD8"/>
<reference evidence="2" key="3">
    <citation type="submission" date="2018-08" db="UniProtKB">
        <authorList>
            <consortium name="EnsemblPlants"/>
        </authorList>
    </citation>
    <scope>IDENTIFICATION</scope>
    <source>
        <strain evidence="2">cv. Bd21</strain>
    </source>
</reference>
<accession>A0A2K2DGD8</accession>
<dbReference type="InParanoid" id="A0A2K2DGD8"/>
<evidence type="ECO:0000313" key="3">
    <source>
        <dbReference type="Proteomes" id="UP000008810"/>
    </source>
</evidence>
<dbReference type="EnsemblPlants" id="PNT73342">
    <property type="protein sequence ID" value="PNT73342"/>
    <property type="gene ID" value="BRADI_2g57235v3"/>
</dbReference>
<proteinExistence type="predicted"/>
<dbReference type="Proteomes" id="UP000008810">
    <property type="component" value="Chromosome 2"/>
</dbReference>